<keyword evidence="9" id="KW-0665">Pyrimidine biosynthesis</keyword>
<evidence type="ECO:0000256" key="6">
    <source>
        <dbReference type="ARBA" id="ARBA00014769"/>
    </source>
</evidence>
<evidence type="ECO:0000256" key="8">
    <source>
        <dbReference type="ARBA" id="ARBA00022679"/>
    </source>
</evidence>
<proteinExistence type="inferred from homology"/>
<comment type="caution">
    <text evidence="13">The sequence shown here is derived from an EMBL/GenBank/DDBJ whole genome shotgun (WGS) entry which is preliminary data.</text>
</comment>
<dbReference type="InterPro" id="IPR029057">
    <property type="entry name" value="PRTase-like"/>
</dbReference>
<keyword evidence="8 13" id="KW-0808">Transferase</keyword>
<comment type="pathway">
    <text evidence="2">Pyrimidine metabolism; UMP biosynthesis via de novo pathway; UMP from orotate: step 1/2.</text>
</comment>
<evidence type="ECO:0000256" key="9">
    <source>
        <dbReference type="ARBA" id="ARBA00022975"/>
    </source>
</evidence>
<evidence type="ECO:0000313" key="13">
    <source>
        <dbReference type="EMBL" id="KAK5699595.1"/>
    </source>
</evidence>
<feature type="domain" description="Phosphoribosyltransferase" evidence="12">
    <location>
        <begin position="72"/>
        <end position="180"/>
    </location>
</feature>
<organism evidence="13 14">
    <name type="scientific">Elasticomyces elasticus</name>
    <dbReference type="NCBI Taxonomy" id="574655"/>
    <lineage>
        <taxon>Eukaryota</taxon>
        <taxon>Fungi</taxon>
        <taxon>Dikarya</taxon>
        <taxon>Ascomycota</taxon>
        <taxon>Pezizomycotina</taxon>
        <taxon>Dothideomycetes</taxon>
        <taxon>Dothideomycetidae</taxon>
        <taxon>Mycosphaerellales</taxon>
        <taxon>Teratosphaeriaceae</taxon>
        <taxon>Elasticomyces</taxon>
    </lineage>
</organism>
<comment type="subunit">
    <text evidence="4">Homodimer.</text>
</comment>
<evidence type="ECO:0000313" key="14">
    <source>
        <dbReference type="Proteomes" id="UP001310594"/>
    </source>
</evidence>
<dbReference type="Proteomes" id="UP001310594">
    <property type="component" value="Unassembled WGS sequence"/>
</dbReference>
<dbReference type="Pfam" id="PF00156">
    <property type="entry name" value="Pribosyltran"/>
    <property type="match status" value="1"/>
</dbReference>
<dbReference type="PANTHER" id="PTHR46683:SF1">
    <property type="entry name" value="OROTATE PHOSPHORIBOSYLTRANSFERASE 1-RELATED"/>
    <property type="match status" value="1"/>
</dbReference>
<reference evidence="13" key="1">
    <citation type="submission" date="2023-08" db="EMBL/GenBank/DDBJ databases">
        <title>Black Yeasts Isolated from many extreme environments.</title>
        <authorList>
            <person name="Coleine C."/>
            <person name="Stajich J.E."/>
            <person name="Selbmann L."/>
        </authorList>
    </citation>
    <scope>NUCLEOTIDE SEQUENCE</scope>
    <source>
        <strain evidence="13">CCFEE 5810</strain>
    </source>
</reference>
<dbReference type="GO" id="GO:0005737">
    <property type="term" value="C:cytoplasm"/>
    <property type="evidence" value="ECO:0007669"/>
    <property type="project" value="TreeGrafter"/>
</dbReference>
<dbReference type="SUPFAM" id="SSF53271">
    <property type="entry name" value="PRTase-like"/>
    <property type="match status" value="1"/>
</dbReference>
<keyword evidence="7 13" id="KW-0328">Glycosyltransferase</keyword>
<dbReference type="EMBL" id="JAVRQU010000008">
    <property type="protein sequence ID" value="KAK5699595.1"/>
    <property type="molecule type" value="Genomic_DNA"/>
</dbReference>
<dbReference type="CDD" id="cd06223">
    <property type="entry name" value="PRTases_typeI"/>
    <property type="match status" value="1"/>
</dbReference>
<evidence type="ECO:0000256" key="1">
    <source>
        <dbReference type="ARBA" id="ARBA00003769"/>
    </source>
</evidence>
<feature type="compositionally biased region" description="Basic and acidic residues" evidence="11">
    <location>
        <begin position="176"/>
        <end position="189"/>
    </location>
</feature>
<gene>
    <name evidence="13" type="primary">URA5</name>
    <name evidence="13" type="ORF">LTR97_005724</name>
</gene>
<dbReference type="AlphaFoldDB" id="A0AAN7VR87"/>
<dbReference type="GO" id="GO:0046132">
    <property type="term" value="P:pyrimidine ribonucleoside biosynthetic process"/>
    <property type="evidence" value="ECO:0007669"/>
    <property type="project" value="TreeGrafter"/>
</dbReference>
<dbReference type="InterPro" id="IPR000836">
    <property type="entry name" value="PRTase_dom"/>
</dbReference>
<dbReference type="EC" id="2.4.2.10" evidence="5"/>
<dbReference type="InterPro" id="IPR004467">
    <property type="entry name" value="Or_phspho_trans_dom"/>
</dbReference>
<dbReference type="InterPro" id="IPR023031">
    <property type="entry name" value="OPRT"/>
</dbReference>
<comment type="function">
    <text evidence="1">Catalyzes the transfer of a ribosyl phosphate group from 5-phosphoribose 1-diphosphate to orotate, leading to the formation of orotidine monophosphate (OMP).</text>
</comment>
<dbReference type="PANTHER" id="PTHR46683">
    <property type="entry name" value="OROTATE PHOSPHORIBOSYLTRANSFERASE 1-RELATED"/>
    <property type="match status" value="1"/>
</dbReference>
<dbReference type="HAMAP" id="MF_01208">
    <property type="entry name" value="PyrE"/>
    <property type="match status" value="1"/>
</dbReference>
<dbReference type="NCBIfam" id="TIGR00336">
    <property type="entry name" value="pyrE"/>
    <property type="match status" value="1"/>
</dbReference>
<feature type="region of interest" description="Disordered" evidence="11">
    <location>
        <begin position="176"/>
        <end position="195"/>
    </location>
</feature>
<protein>
    <recommendedName>
        <fullName evidence="6">Orotate phosphoribosyltransferase</fullName>
        <ecNumber evidence="5">2.4.2.10</ecNumber>
    </recommendedName>
</protein>
<dbReference type="FunFam" id="3.40.50.2020:FF:000008">
    <property type="entry name" value="Orotate phosphoribosyltransferase"/>
    <property type="match status" value="1"/>
</dbReference>
<comment type="similarity">
    <text evidence="3">Belongs to the purine/pyrimidine phosphoribosyltransferase family. PyrE subfamily.</text>
</comment>
<dbReference type="GO" id="GO:0004588">
    <property type="term" value="F:orotate phosphoribosyltransferase activity"/>
    <property type="evidence" value="ECO:0007669"/>
    <property type="project" value="UniProtKB-EC"/>
</dbReference>
<comment type="catalytic activity">
    <reaction evidence="10">
        <text>orotidine 5'-phosphate + diphosphate = orotate + 5-phospho-alpha-D-ribose 1-diphosphate</text>
        <dbReference type="Rhea" id="RHEA:10380"/>
        <dbReference type="ChEBI" id="CHEBI:30839"/>
        <dbReference type="ChEBI" id="CHEBI:33019"/>
        <dbReference type="ChEBI" id="CHEBI:57538"/>
        <dbReference type="ChEBI" id="CHEBI:58017"/>
        <dbReference type="EC" id="2.4.2.10"/>
    </reaction>
</comment>
<sequence length="242" mass="26516">MASPSPLPTWKSSLIQLAISSNILTFGSFTLKSHRISPYFVNCGLFCRARLIRAISTAYARELHTYATENPTWTFDVLFGPAYKGIPLCATTAEKLATLDEEKWGDVAYSFNRKEVKDHGEGGLMVGESLKGKRVVIIDDVMTAGTAIREAIEIIKSQGGELVGIIVAVDRQEKVPSESEKAGKGDDGTPRGSTIGEVRREFGVPVLAVLTLGDLIEGLRAQGRGEEVGRMEEYYRKYKPTE</sequence>
<evidence type="ECO:0000256" key="2">
    <source>
        <dbReference type="ARBA" id="ARBA00004889"/>
    </source>
</evidence>
<evidence type="ECO:0000256" key="7">
    <source>
        <dbReference type="ARBA" id="ARBA00022676"/>
    </source>
</evidence>
<evidence type="ECO:0000256" key="11">
    <source>
        <dbReference type="SAM" id="MobiDB-lite"/>
    </source>
</evidence>
<accession>A0AAN7VR87</accession>
<evidence type="ECO:0000256" key="3">
    <source>
        <dbReference type="ARBA" id="ARBA00006340"/>
    </source>
</evidence>
<name>A0AAN7VR87_9PEZI</name>
<evidence type="ECO:0000259" key="12">
    <source>
        <dbReference type="Pfam" id="PF00156"/>
    </source>
</evidence>
<evidence type="ECO:0000256" key="4">
    <source>
        <dbReference type="ARBA" id="ARBA00011738"/>
    </source>
</evidence>
<dbReference type="Gene3D" id="3.40.50.2020">
    <property type="match status" value="1"/>
</dbReference>
<dbReference type="GO" id="GO:0006221">
    <property type="term" value="P:pyrimidine nucleotide biosynthetic process"/>
    <property type="evidence" value="ECO:0007669"/>
    <property type="project" value="UniProtKB-KW"/>
</dbReference>
<dbReference type="GO" id="GO:0006207">
    <property type="term" value="P:'de novo' pyrimidine nucleobase biosynthetic process"/>
    <property type="evidence" value="ECO:0007669"/>
    <property type="project" value="TreeGrafter"/>
</dbReference>
<evidence type="ECO:0000256" key="10">
    <source>
        <dbReference type="ARBA" id="ARBA00049126"/>
    </source>
</evidence>
<evidence type="ECO:0000256" key="5">
    <source>
        <dbReference type="ARBA" id="ARBA00011971"/>
    </source>
</evidence>